<keyword evidence="3" id="KW-0378">Hydrolase</keyword>
<dbReference type="EMBL" id="FOAP01000005">
    <property type="protein sequence ID" value="SEL30294.1"/>
    <property type="molecule type" value="Genomic_DNA"/>
</dbReference>
<dbReference type="SUPFAM" id="SSF159245">
    <property type="entry name" value="AttH-like"/>
    <property type="match status" value="1"/>
</dbReference>
<dbReference type="PANTHER" id="PTHR38591:SF1">
    <property type="entry name" value="BLL1000 PROTEIN"/>
    <property type="match status" value="1"/>
</dbReference>
<keyword evidence="4" id="KW-1185">Reference proteome</keyword>
<dbReference type="RefSeq" id="WP_075006494.1">
    <property type="nucleotide sequence ID" value="NZ_FOAP01000005.1"/>
</dbReference>
<evidence type="ECO:0000259" key="2">
    <source>
        <dbReference type="Pfam" id="PF07143"/>
    </source>
</evidence>
<dbReference type="AlphaFoldDB" id="A0A1H7P4B9"/>
<evidence type="ECO:0000313" key="3">
    <source>
        <dbReference type="EMBL" id="SEL30294.1"/>
    </source>
</evidence>
<keyword evidence="1" id="KW-0472">Membrane</keyword>
<dbReference type="Pfam" id="PF07143">
    <property type="entry name" value="CrtC"/>
    <property type="match status" value="1"/>
</dbReference>
<feature type="transmembrane region" description="Helical" evidence="1">
    <location>
        <begin position="7"/>
        <end position="26"/>
    </location>
</feature>
<protein>
    <submittedName>
        <fullName evidence="3">Predicted secreted hydrolase</fullName>
    </submittedName>
</protein>
<dbReference type="Pfam" id="PF17186">
    <property type="entry name" value="Lipocalin_9"/>
    <property type="match status" value="1"/>
</dbReference>
<keyword evidence="1" id="KW-1133">Transmembrane helix</keyword>
<keyword evidence="1" id="KW-0812">Transmembrane</keyword>
<sequence>MQRGGKGLVRGVGAALAVLAVGVFLVTREVPAPPAAPGLTVAALLGTVEGGEQGYARALQPRAFHFPEDHGPHEEFRTEWWYWTGNLQTADGHAFGYQLTLFRNALAPTAPERASEWGTRQLYMGHFALSDIGAGRFHVFERFSRAALGLAGAQAQPFRVWLEDWEVKALGAGALPARLSVAAQGVALALELDEGKPPVLQGDRGLSQKGGPGKASYYYSLTRMPSRGTVTVQGRAYAVTGLSWMDREWSTSVLETSQIGWDWFSLQLSDGTELMYYQLRQSQGAQARLSAGSFVLPDGSAVQLKPDEGRLQVLDTWKSPRSGVTYPARWRLSVPSQQLELELTPAQADQELPVVVLYWEGAVTFTGTRAGQPVTGRGYVELTGYGDAPEASASRPP</sequence>
<organism evidence="3 4">
    <name type="scientific">Stigmatella aurantiaca</name>
    <dbReference type="NCBI Taxonomy" id="41"/>
    <lineage>
        <taxon>Bacteria</taxon>
        <taxon>Pseudomonadati</taxon>
        <taxon>Myxococcota</taxon>
        <taxon>Myxococcia</taxon>
        <taxon>Myxococcales</taxon>
        <taxon>Cystobacterineae</taxon>
        <taxon>Archangiaceae</taxon>
        <taxon>Stigmatella</taxon>
    </lineage>
</organism>
<dbReference type="Gene3D" id="2.40.370.10">
    <property type="entry name" value="AttH-like domain"/>
    <property type="match status" value="2"/>
</dbReference>
<dbReference type="OrthoDB" id="9770826at2"/>
<dbReference type="Proteomes" id="UP000182719">
    <property type="component" value="Unassembled WGS sequence"/>
</dbReference>
<evidence type="ECO:0000256" key="1">
    <source>
        <dbReference type="SAM" id="Phobius"/>
    </source>
</evidence>
<evidence type="ECO:0000313" key="4">
    <source>
        <dbReference type="Proteomes" id="UP000182719"/>
    </source>
</evidence>
<feature type="domain" description="AttH" evidence="2">
    <location>
        <begin position="78"/>
        <end position="251"/>
    </location>
</feature>
<dbReference type="PANTHER" id="PTHR38591">
    <property type="entry name" value="HYDROLASE"/>
    <property type="match status" value="1"/>
</dbReference>
<dbReference type="InterPro" id="IPR010791">
    <property type="entry name" value="AttH_dom"/>
</dbReference>
<accession>A0A1H7P4B9</accession>
<gene>
    <name evidence="3" type="ORF">SAMN05444354_105163</name>
</gene>
<proteinExistence type="predicted"/>
<reference evidence="4" key="1">
    <citation type="submission" date="2016-10" db="EMBL/GenBank/DDBJ databases">
        <authorList>
            <person name="Varghese N."/>
            <person name="Submissions S."/>
        </authorList>
    </citation>
    <scope>NUCLEOTIDE SEQUENCE [LARGE SCALE GENOMIC DNA]</scope>
    <source>
        <strain evidence="4">DSM 17044</strain>
    </source>
</reference>
<dbReference type="GO" id="GO:0016787">
    <property type="term" value="F:hydrolase activity"/>
    <property type="evidence" value="ECO:0007669"/>
    <property type="project" value="UniProtKB-KW"/>
</dbReference>
<dbReference type="InterPro" id="IPR023374">
    <property type="entry name" value="AttH-like_dom_sf"/>
</dbReference>
<name>A0A1H7P4B9_STIAU</name>